<dbReference type="InterPro" id="IPR011053">
    <property type="entry name" value="Single_hybrid_motif"/>
</dbReference>
<dbReference type="Pfam" id="PF00364">
    <property type="entry name" value="Biotin_lipoyl"/>
    <property type="match status" value="1"/>
</dbReference>
<keyword evidence="3" id="KW-1185">Reference proteome</keyword>
<dbReference type="CDD" id="cd06849">
    <property type="entry name" value="lipoyl_domain"/>
    <property type="match status" value="1"/>
</dbReference>
<organism evidence="2 3">
    <name type="scientific">Mariniflexile soesokkakense</name>
    <dbReference type="NCBI Taxonomy" id="1343160"/>
    <lineage>
        <taxon>Bacteria</taxon>
        <taxon>Pseudomonadati</taxon>
        <taxon>Bacteroidota</taxon>
        <taxon>Flavobacteriia</taxon>
        <taxon>Flavobacteriales</taxon>
        <taxon>Flavobacteriaceae</taxon>
        <taxon>Mariniflexile</taxon>
    </lineage>
</organism>
<dbReference type="SUPFAM" id="SSF51230">
    <property type="entry name" value="Single hybrid motif"/>
    <property type="match status" value="1"/>
</dbReference>
<dbReference type="Gene3D" id="2.40.50.100">
    <property type="match status" value="1"/>
</dbReference>
<accession>A0ABV0AD47</accession>
<dbReference type="Proteomes" id="UP001416393">
    <property type="component" value="Unassembled WGS sequence"/>
</dbReference>
<evidence type="ECO:0000313" key="2">
    <source>
        <dbReference type="EMBL" id="MEN3324230.1"/>
    </source>
</evidence>
<protein>
    <submittedName>
        <fullName evidence="2">Biotin/lipoyl-containing protein</fullName>
    </submittedName>
</protein>
<evidence type="ECO:0000259" key="1">
    <source>
        <dbReference type="Pfam" id="PF00364"/>
    </source>
</evidence>
<sequence>MKKILQFLFPNLFPPDLVGKRTVVNLKSDLRSQLTNDNSKETEISFKLEAGKIQTVNMPNVRNQDNFEVIEWLCKVGDVVKRGQIICVLENENISMEFESFTEAKILYICDKHIVLYEGDVLFKLRGV</sequence>
<name>A0ABV0AD47_9FLAO</name>
<comment type="caution">
    <text evidence="2">The sequence shown here is derived from an EMBL/GenBank/DDBJ whole genome shotgun (WGS) entry which is preliminary data.</text>
</comment>
<reference evidence="2 3" key="1">
    <citation type="submission" date="2024-01" db="EMBL/GenBank/DDBJ databases">
        <title>Mariniflexile litorale sp. nov., isolated from the shallow sediments of the Sea of Japan.</title>
        <authorList>
            <person name="Romanenko L."/>
            <person name="Bystritskaya E."/>
            <person name="Isaeva M."/>
        </authorList>
    </citation>
    <scope>NUCLEOTIDE SEQUENCE [LARGE SCALE GENOMIC DNA]</scope>
    <source>
        <strain evidence="2 3">KCTC 32427</strain>
    </source>
</reference>
<dbReference type="InterPro" id="IPR000089">
    <property type="entry name" value="Biotin_lipoyl"/>
</dbReference>
<proteinExistence type="predicted"/>
<dbReference type="EMBL" id="JAZHYP010000004">
    <property type="protein sequence ID" value="MEN3324230.1"/>
    <property type="molecule type" value="Genomic_DNA"/>
</dbReference>
<feature type="domain" description="Lipoyl-binding" evidence="1">
    <location>
        <begin position="56"/>
        <end position="125"/>
    </location>
</feature>
<gene>
    <name evidence="2" type="ORF">VP395_10855</name>
</gene>
<evidence type="ECO:0000313" key="3">
    <source>
        <dbReference type="Proteomes" id="UP001416393"/>
    </source>
</evidence>
<dbReference type="RefSeq" id="WP_346242033.1">
    <property type="nucleotide sequence ID" value="NZ_JAZHYP010000004.1"/>
</dbReference>